<protein>
    <submittedName>
        <fullName evidence="6">Signal peptidase</fullName>
    </submittedName>
</protein>
<feature type="signal peptide" evidence="4">
    <location>
        <begin position="1"/>
        <end position="18"/>
    </location>
</feature>
<comment type="subcellular location">
    <subcellularLocation>
        <location evidence="1">Cell envelope</location>
    </subcellularLocation>
</comment>
<dbReference type="InterPro" id="IPR034984">
    <property type="entry name" value="Imelysin-like_IPPA"/>
</dbReference>
<evidence type="ECO:0000256" key="4">
    <source>
        <dbReference type="SAM" id="SignalP"/>
    </source>
</evidence>
<sequence>MRLTLVALILSLASPALADTEAVIRDHILPGQAAFSAGTRALAEAAQADCTAAALQPAYNTAFDAWMGISHLRLGPVEEAGRYQAIAFWPDARGLTEKTLRRLIAEEDPVVNTPHGYAEVSVAARGLFALDYMLYDEDFASYEAGSYSCALVQAITADLADLAGKIEAEWLSGFAETLRSAGQPGNTTYLSAREVTQALFTQLTTALEFDADQRLGQPMGTFERPRPKRAEARRSGRSLRNVTLSLEALRQMASLLAEPPPAETLAAFDMSLKNAERLDDPAFAGVETPQGRLKVEALQQNIRAIRTAAIEEVGTSLGVSAGFNSADGD</sequence>
<dbReference type="GO" id="GO:0030313">
    <property type="term" value="C:cell envelope"/>
    <property type="evidence" value="ECO:0007669"/>
    <property type="project" value="UniProtKB-SubCell"/>
</dbReference>
<evidence type="ECO:0000313" key="7">
    <source>
        <dbReference type="Proteomes" id="UP000626220"/>
    </source>
</evidence>
<proteinExistence type="predicted"/>
<feature type="domain" description="Imelysin-like" evidence="5">
    <location>
        <begin position="30"/>
        <end position="305"/>
    </location>
</feature>
<organism evidence="6 7">
    <name type="scientific">Seohaeicola zhoushanensis</name>
    <dbReference type="NCBI Taxonomy" id="1569283"/>
    <lineage>
        <taxon>Bacteria</taxon>
        <taxon>Pseudomonadati</taxon>
        <taxon>Pseudomonadota</taxon>
        <taxon>Alphaproteobacteria</taxon>
        <taxon>Rhodobacterales</taxon>
        <taxon>Roseobacteraceae</taxon>
        <taxon>Seohaeicola</taxon>
    </lineage>
</organism>
<gene>
    <name evidence="6" type="ORF">GCM10017056_45850</name>
</gene>
<accession>A0A8J3H2Y1</accession>
<comment type="caution">
    <text evidence="6">The sequence shown here is derived from an EMBL/GenBank/DDBJ whole genome shotgun (WGS) entry which is preliminary data.</text>
</comment>
<feature type="chain" id="PRO_5035272528" evidence="4">
    <location>
        <begin position="19"/>
        <end position="329"/>
    </location>
</feature>
<dbReference type="Pfam" id="PF09375">
    <property type="entry name" value="Peptidase_M75"/>
    <property type="match status" value="1"/>
</dbReference>
<feature type="region of interest" description="Disordered" evidence="3">
    <location>
        <begin position="217"/>
        <end position="236"/>
    </location>
</feature>
<dbReference type="CDD" id="cd14659">
    <property type="entry name" value="Imelysin-like_IPPA"/>
    <property type="match status" value="1"/>
</dbReference>
<name>A0A8J3H2Y1_9RHOB</name>
<keyword evidence="2 4" id="KW-0732">Signal</keyword>
<feature type="compositionally biased region" description="Basic and acidic residues" evidence="3">
    <location>
        <begin position="223"/>
        <end position="234"/>
    </location>
</feature>
<reference evidence="6" key="1">
    <citation type="journal article" date="2014" name="Int. J. Syst. Evol. Microbiol.">
        <title>Complete genome sequence of Corynebacterium casei LMG S-19264T (=DSM 44701T), isolated from a smear-ripened cheese.</title>
        <authorList>
            <consortium name="US DOE Joint Genome Institute (JGI-PGF)"/>
            <person name="Walter F."/>
            <person name="Albersmeier A."/>
            <person name="Kalinowski J."/>
            <person name="Ruckert C."/>
        </authorList>
    </citation>
    <scope>NUCLEOTIDE SEQUENCE</scope>
    <source>
        <strain evidence="6">KCTC 42650</strain>
    </source>
</reference>
<dbReference type="InterPro" id="IPR038352">
    <property type="entry name" value="Imelysin_sf"/>
</dbReference>
<dbReference type="EMBL" id="BNCJ01000023">
    <property type="protein sequence ID" value="GHF69573.1"/>
    <property type="molecule type" value="Genomic_DNA"/>
</dbReference>
<evidence type="ECO:0000256" key="3">
    <source>
        <dbReference type="SAM" id="MobiDB-lite"/>
    </source>
</evidence>
<evidence type="ECO:0000259" key="5">
    <source>
        <dbReference type="Pfam" id="PF09375"/>
    </source>
</evidence>
<dbReference type="InterPro" id="IPR018976">
    <property type="entry name" value="Imelysin-like"/>
</dbReference>
<evidence type="ECO:0000313" key="6">
    <source>
        <dbReference type="EMBL" id="GHF69573.1"/>
    </source>
</evidence>
<evidence type="ECO:0000256" key="2">
    <source>
        <dbReference type="ARBA" id="ARBA00022729"/>
    </source>
</evidence>
<reference evidence="6" key="2">
    <citation type="submission" date="2020-09" db="EMBL/GenBank/DDBJ databases">
        <authorList>
            <person name="Sun Q."/>
            <person name="Kim S."/>
        </authorList>
    </citation>
    <scope>NUCLEOTIDE SEQUENCE</scope>
    <source>
        <strain evidence="6">KCTC 42650</strain>
    </source>
</reference>
<evidence type="ECO:0000256" key="1">
    <source>
        <dbReference type="ARBA" id="ARBA00004196"/>
    </source>
</evidence>
<dbReference type="AlphaFoldDB" id="A0A8J3H2Y1"/>
<dbReference type="RefSeq" id="WP_189682468.1">
    <property type="nucleotide sequence ID" value="NZ_BNCJ01000023.1"/>
</dbReference>
<dbReference type="Gene3D" id="1.20.1420.20">
    <property type="entry name" value="M75 peptidase, HXXE motif"/>
    <property type="match status" value="1"/>
</dbReference>
<dbReference type="Proteomes" id="UP000626220">
    <property type="component" value="Unassembled WGS sequence"/>
</dbReference>
<keyword evidence="7" id="KW-1185">Reference proteome</keyword>